<sequence length="376" mass="42726">MRYKVFVLAFLIFLITTVFSQTSLVIYQQNMGVLSFDKEVDLKKGLNFVPLDEVVGNISYNNLFILSTSGNLIKEIVYPSLGIWIEAKEDCRDVLKIYLIVPNIRWSADHMFLIDGDRVRFNTRVAIQNSSEVNFQRVKISLLSGSLNMAGGDEYRVFTKMAPATEEEYTLSLPTAESVQGYKIFDIPGEWSISKGTIKLIPLIDTWVKDPVKRYVLGYGGNMRNAYILWNVENKREKGLGVPIPSGKLSIFAIDNGKVVFLGSTNIQDIPEGEKIEVVQGLDFDITADRKVLEEKKRVEGKYEITERTVAITIKNAKKEKVVVEVWEYISGGEIEIKSSNFNYEKIDKNNFRFYVGIDSQKSSVLNYVCTIKNLK</sequence>
<reference evidence="1" key="1">
    <citation type="journal article" date="2020" name="mSystems">
        <title>Genome- and Community-Level Interaction Insights into Carbon Utilization and Element Cycling Functions of Hydrothermarchaeota in Hydrothermal Sediment.</title>
        <authorList>
            <person name="Zhou Z."/>
            <person name="Liu Y."/>
            <person name="Xu W."/>
            <person name="Pan J."/>
            <person name="Luo Z.H."/>
            <person name="Li M."/>
        </authorList>
    </citation>
    <scope>NUCLEOTIDE SEQUENCE [LARGE SCALE GENOMIC DNA]</scope>
    <source>
        <strain evidence="1">SpSt-70</strain>
    </source>
</reference>
<dbReference type="AlphaFoldDB" id="A0A7V3ZI41"/>
<protein>
    <recommendedName>
        <fullName evidence="2">DUF4139 domain-containing protein</fullName>
    </recommendedName>
</protein>
<evidence type="ECO:0008006" key="2">
    <source>
        <dbReference type="Google" id="ProtNLM"/>
    </source>
</evidence>
<proteinExistence type="predicted"/>
<dbReference type="RefSeq" id="WP_149122725.1">
    <property type="nucleotide sequence ID" value="NZ_VTFL01000002.1"/>
</dbReference>
<accession>A0A7V3ZI41</accession>
<dbReference type="PANTHER" id="PTHR38075:SF1">
    <property type="entry name" value="DUF4139 DOMAIN-CONTAINING PROTEIN"/>
    <property type="match status" value="1"/>
</dbReference>
<name>A0A7V3ZI41_DICTH</name>
<comment type="caution">
    <text evidence="1">The sequence shown here is derived from an EMBL/GenBank/DDBJ whole genome shotgun (WGS) entry which is preliminary data.</text>
</comment>
<organism evidence="1">
    <name type="scientific">Dictyoglomus thermophilum</name>
    <dbReference type="NCBI Taxonomy" id="14"/>
    <lineage>
        <taxon>Bacteria</taxon>
        <taxon>Pseudomonadati</taxon>
        <taxon>Dictyoglomota</taxon>
        <taxon>Dictyoglomia</taxon>
        <taxon>Dictyoglomales</taxon>
        <taxon>Dictyoglomaceae</taxon>
        <taxon>Dictyoglomus</taxon>
    </lineage>
</organism>
<dbReference type="EMBL" id="DTDV01000006">
    <property type="protein sequence ID" value="HGK23170.1"/>
    <property type="molecule type" value="Genomic_DNA"/>
</dbReference>
<evidence type="ECO:0000313" key="1">
    <source>
        <dbReference type="EMBL" id="HGK23170.1"/>
    </source>
</evidence>
<gene>
    <name evidence="1" type="ORF">ENU78_01765</name>
</gene>
<dbReference type="PANTHER" id="PTHR38075">
    <property type="entry name" value="DUF4139 DOMAIN-CONTAINING PROTEIN"/>
    <property type="match status" value="1"/>
</dbReference>